<reference evidence="9 10" key="1">
    <citation type="submission" date="2015-01" db="EMBL/GenBank/DDBJ databases">
        <title>The Genome Sequence of Exophiala mesophila CBS40295.</title>
        <authorList>
            <consortium name="The Broad Institute Genomics Platform"/>
            <person name="Cuomo C."/>
            <person name="de Hoog S."/>
            <person name="Gorbushina A."/>
            <person name="Stielow B."/>
            <person name="Teixiera M."/>
            <person name="Abouelleil A."/>
            <person name="Chapman S.B."/>
            <person name="Priest M."/>
            <person name="Young S.K."/>
            <person name="Wortman J."/>
            <person name="Nusbaum C."/>
            <person name="Birren B."/>
        </authorList>
    </citation>
    <scope>NUCLEOTIDE SEQUENCE [LARGE SCALE GENOMIC DNA]</scope>
    <source>
        <strain evidence="9 10">CBS 40295</strain>
    </source>
</reference>
<dbReference type="Pfam" id="PF00172">
    <property type="entry name" value="Zn_clus"/>
    <property type="match status" value="1"/>
</dbReference>
<keyword evidence="6" id="KW-0175">Coiled coil</keyword>
<dbReference type="Gene3D" id="4.10.240.10">
    <property type="entry name" value="Zn(2)-C6 fungal-type DNA-binding domain"/>
    <property type="match status" value="1"/>
</dbReference>
<feature type="region of interest" description="Disordered" evidence="7">
    <location>
        <begin position="83"/>
        <end position="120"/>
    </location>
</feature>
<feature type="compositionally biased region" description="Polar residues" evidence="7">
    <location>
        <begin position="98"/>
        <end position="116"/>
    </location>
</feature>
<dbReference type="PANTHER" id="PTHR46910">
    <property type="entry name" value="TRANSCRIPTION FACTOR PDR1"/>
    <property type="match status" value="1"/>
</dbReference>
<proteinExistence type="predicted"/>
<dbReference type="GO" id="GO:0008270">
    <property type="term" value="F:zinc ion binding"/>
    <property type="evidence" value="ECO:0007669"/>
    <property type="project" value="InterPro"/>
</dbReference>
<keyword evidence="4" id="KW-0804">Transcription</keyword>
<evidence type="ECO:0000256" key="4">
    <source>
        <dbReference type="ARBA" id="ARBA00023163"/>
    </source>
</evidence>
<dbReference type="SUPFAM" id="SSF57701">
    <property type="entry name" value="Zn2/Cys6 DNA-binding domain"/>
    <property type="match status" value="1"/>
</dbReference>
<dbReference type="AlphaFoldDB" id="A0A0D2AED3"/>
<keyword evidence="2" id="KW-0805">Transcription regulation</keyword>
<dbReference type="InterPro" id="IPR036864">
    <property type="entry name" value="Zn2-C6_fun-type_DNA-bd_sf"/>
</dbReference>
<dbReference type="CDD" id="cd00067">
    <property type="entry name" value="GAL4"/>
    <property type="match status" value="1"/>
</dbReference>
<dbReference type="EMBL" id="KN847520">
    <property type="protein sequence ID" value="KIV97273.1"/>
    <property type="molecule type" value="Genomic_DNA"/>
</dbReference>
<dbReference type="Pfam" id="PF04082">
    <property type="entry name" value="Fungal_trans"/>
    <property type="match status" value="1"/>
</dbReference>
<dbReference type="PROSITE" id="PS50048">
    <property type="entry name" value="ZN2_CY6_FUNGAL_2"/>
    <property type="match status" value="1"/>
</dbReference>
<evidence type="ECO:0000256" key="1">
    <source>
        <dbReference type="ARBA" id="ARBA00022723"/>
    </source>
</evidence>
<gene>
    <name evidence="9" type="ORF">PV10_01041</name>
</gene>
<evidence type="ECO:0000256" key="7">
    <source>
        <dbReference type="SAM" id="MobiDB-lite"/>
    </source>
</evidence>
<sequence>MKSRSYPESIARPPSTGPPQAQLQACNYCRTKKVRCEGGRPCTQCLTHYEECVFATSRRARRKRERNTGSTTAQRLLRLESLLSGGPDPVHDAAQSIRGHSSFSTNPAHESASNHSPCMDVASTPASISHRSASLSMMPDNHQHLYGIGLSDQNSHPMPIEHLGEKQALNAEASPLQSKLPQDVPVGFPGALPTPAKSSLEPPYVDIPRDHSRELPISDEVNTEEDSSLPSHESSNWEYNGPRSMMSICSPPAIAWVTSRVQAPGIRDSIRSFTRKITMRMKLQSHESMTLWQRSPEPSMDLARCYTEAFFQHSVEALIGIFDRSWFEGKLQHHFAHPPADNDSSWYALRNTVYAFGCRIHLNKTRSYTEAVESSLVFFKNALLVELDLLHQHSSKMSVQALTLMAYFTEGIGSPHLEFTLCSSAISLAVSKGLHRQPAAHWGLSQREIRQQNGLFWNLYCLDAQISLRSGRPPSIDDNDISCRALQHDGDSDVIFSSICIRLAQISRRVYRRLSSARALQQSTKELVRAVSELDNELDQYQRSISSLVSLEQALDPLAVSTVLPVNLVILLKYLYYSILFAIHTPLVLPWLNQNKLDRPEDFEQQVEYSCQTVAKAARAAILNTRFIHLDASTPVLLAIFVPNSSILALFLHILKNPCAPSVQSDIVLMDIASGFLSRLLLATDCTLSLSFITELPQHARAAQRAAEESAVGGTNHDIVHTAMRDTADNTEEGSTNLGLNPGLDSRPDANLENLDFELDIDGWNTLLPFSDMQEYFWLE</sequence>
<dbReference type="SMART" id="SM00906">
    <property type="entry name" value="Fungal_trans"/>
    <property type="match status" value="1"/>
</dbReference>
<evidence type="ECO:0000259" key="8">
    <source>
        <dbReference type="PROSITE" id="PS50048"/>
    </source>
</evidence>
<evidence type="ECO:0000256" key="5">
    <source>
        <dbReference type="ARBA" id="ARBA00023242"/>
    </source>
</evidence>
<dbReference type="PANTHER" id="PTHR46910:SF25">
    <property type="entry name" value="ABC-TRANSPORTER-REGULATING TRANSCRIPTION FACTOR"/>
    <property type="match status" value="1"/>
</dbReference>
<evidence type="ECO:0000313" key="9">
    <source>
        <dbReference type="EMBL" id="KIV97273.1"/>
    </source>
</evidence>
<evidence type="ECO:0000313" key="10">
    <source>
        <dbReference type="Proteomes" id="UP000054302"/>
    </source>
</evidence>
<feature type="region of interest" description="Disordered" evidence="7">
    <location>
        <begin position="190"/>
        <end position="237"/>
    </location>
</feature>
<dbReference type="GeneID" id="27318886"/>
<dbReference type="InterPro" id="IPR001138">
    <property type="entry name" value="Zn2Cys6_DnaBD"/>
</dbReference>
<dbReference type="GO" id="GO:0003677">
    <property type="term" value="F:DNA binding"/>
    <property type="evidence" value="ECO:0007669"/>
    <property type="project" value="UniProtKB-KW"/>
</dbReference>
<feature type="coiled-coil region" evidence="6">
    <location>
        <begin position="517"/>
        <end position="551"/>
    </location>
</feature>
<keyword evidence="3" id="KW-0238">DNA-binding</keyword>
<accession>A0A0D2AED3</accession>
<keyword evidence="10" id="KW-1185">Reference proteome</keyword>
<feature type="domain" description="Zn(2)-C6 fungal-type" evidence="8">
    <location>
        <begin position="25"/>
        <end position="54"/>
    </location>
</feature>
<dbReference type="PROSITE" id="PS00463">
    <property type="entry name" value="ZN2_CY6_FUNGAL_1"/>
    <property type="match status" value="1"/>
</dbReference>
<dbReference type="CDD" id="cd12148">
    <property type="entry name" value="fungal_TF_MHR"/>
    <property type="match status" value="1"/>
</dbReference>
<evidence type="ECO:0000256" key="2">
    <source>
        <dbReference type="ARBA" id="ARBA00023015"/>
    </source>
</evidence>
<evidence type="ECO:0000256" key="6">
    <source>
        <dbReference type="SAM" id="Coils"/>
    </source>
</evidence>
<feature type="compositionally biased region" description="Polar residues" evidence="7">
    <location>
        <begin position="228"/>
        <end position="237"/>
    </location>
</feature>
<dbReference type="STRING" id="212818.A0A0D2AED3"/>
<dbReference type="Proteomes" id="UP000054302">
    <property type="component" value="Unassembled WGS sequence"/>
</dbReference>
<dbReference type="SMART" id="SM00066">
    <property type="entry name" value="GAL4"/>
    <property type="match status" value="1"/>
</dbReference>
<evidence type="ECO:0000256" key="3">
    <source>
        <dbReference type="ARBA" id="ARBA00023125"/>
    </source>
</evidence>
<dbReference type="RefSeq" id="XP_016228847.1">
    <property type="nucleotide sequence ID" value="XM_016365198.1"/>
</dbReference>
<feature type="region of interest" description="Disordered" evidence="7">
    <location>
        <begin position="1"/>
        <end position="21"/>
    </location>
</feature>
<dbReference type="HOGENOM" id="CLU_016058_0_0_1"/>
<keyword evidence="5" id="KW-0539">Nucleus</keyword>
<dbReference type="InterPro" id="IPR007219">
    <property type="entry name" value="XnlR_reg_dom"/>
</dbReference>
<dbReference type="GO" id="GO:0006351">
    <property type="term" value="P:DNA-templated transcription"/>
    <property type="evidence" value="ECO:0007669"/>
    <property type="project" value="InterPro"/>
</dbReference>
<keyword evidence="1" id="KW-0479">Metal-binding</keyword>
<name>A0A0D2AED3_EXOME</name>
<feature type="compositionally biased region" description="Basic and acidic residues" evidence="7">
    <location>
        <begin position="207"/>
        <end position="216"/>
    </location>
</feature>
<organism evidence="9 10">
    <name type="scientific">Exophiala mesophila</name>
    <name type="common">Black yeast-like fungus</name>
    <dbReference type="NCBI Taxonomy" id="212818"/>
    <lineage>
        <taxon>Eukaryota</taxon>
        <taxon>Fungi</taxon>
        <taxon>Dikarya</taxon>
        <taxon>Ascomycota</taxon>
        <taxon>Pezizomycotina</taxon>
        <taxon>Eurotiomycetes</taxon>
        <taxon>Chaetothyriomycetidae</taxon>
        <taxon>Chaetothyriales</taxon>
        <taxon>Herpotrichiellaceae</taxon>
        <taxon>Exophiala</taxon>
    </lineage>
</organism>
<dbReference type="InterPro" id="IPR050987">
    <property type="entry name" value="AtrR-like"/>
</dbReference>
<dbReference type="GO" id="GO:0000981">
    <property type="term" value="F:DNA-binding transcription factor activity, RNA polymerase II-specific"/>
    <property type="evidence" value="ECO:0007669"/>
    <property type="project" value="InterPro"/>
</dbReference>
<dbReference type="VEuPathDB" id="FungiDB:PV10_01041"/>
<dbReference type="OrthoDB" id="4118202at2759"/>
<protein>
    <recommendedName>
        <fullName evidence="8">Zn(2)-C6 fungal-type domain-containing protein</fullName>
    </recommendedName>
</protein>